<dbReference type="Gene3D" id="1.10.357.10">
    <property type="entry name" value="Tetracycline Repressor, domain 2"/>
    <property type="match status" value="1"/>
</dbReference>
<organism evidence="4 5">
    <name type="scientific">Actinokineospora guangxiensis</name>
    <dbReference type="NCBI Taxonomy" id="1490288"/>
    <lineage>
        <taxon>Bacteria</taxon>
        <taxon>Bacillati</taxon>
        <taxon>Actinomycetota</taxon>
        <taxon>Actinomycetes</taxon>
        <taxon>Pseudonocardiales</taxon>
        <taxon>Pseudonocardiaceae</taxon>
        <taxon>Actinokineospora</taxon>
    </lineage>
</organism>
<dbReference type="RefSeq" id="WP_378248106.1">
    <property type="nucleotide sequence ID" value="NZ_JBHSKF010000006.1"/>
</dbReference>
<dbReference type="InterPro" id="IPR050109">
    <property type="entry name" value="HTH-type_TetR-like_transc_reg"/>
</dbReference>
<dbReference type="Pfam" id="PF00440">
    <property type="entry name" value="TetR_N"/>
    <property type="match status" value="1"/>
</dbReference>
<comment type="caution">
    <text evidence="4">The sequence shown here is derived from an EMBL/GenBank/DDBJ whole genome shotgun (WGS) entry which is preliminary data.</text>
</comment>
<dbReference type="PROSITE" id="PS50977">
    <property type="entry name" value="HTH_TETR_2"/>
    <property type="match status" value="1"/>
</dbReference>
<dbReference type="SUPFAM" id="SSF48498">
    <property type="entry name" value="Tetracyclin repressor-like, C-terminal domain"/>
    <property type="match status" value="1"/>
</dbReference>
<accession>A0ABW0EQI2</accession>
<evidence type="ECO:0000256" key="2">
    <source>
        <dbReference type="PROSITE-ProRule" id="PRU00335"/>
    </source>
</evidence>
<dbReference type="PRINTS" id="PR00455">
    <property type="entry name" value="HTHTETR"/>
</dbReference>
<evidence type="ECO:0000313" key="4">
    <source>
        <dbReference type="EMBL" id="MFC5288284.1"/>
    </source>
</evidence>
<keyword evidence="5" id="KW-1185">Reference proteome</keyword>
<gene>
    <name evidence="4" type="ORF">ACFPM7_14585</name>
</gene>
<evidence type="ECO:0000259" key="3">
    <source>
        <dbReference type="PROSITE" id="PS50977"/>
    </source>
</evidence>
<dbReference type="Proteomes" id="UP001596157">
    <property type="component" value="Unassembled WGS sequence"/>
</dbReference>
<dbReference type="PANTHER" id="PTHR30055">
    <property type="entry name" value="HTH-TYPE TRANSCRIPTIONAL REGULATOR RUTR"/>
    <property type="match status" value="1"/>
</dbReference>
<dbReference type="SUPFAM" id="SSF46689">
    <property type="entry name" value="Homeodomain-like"/>
    <property type="match status" value="1"/>
</dbReference>
<reference evidence="5" key="1">
    <citation type="journal article" date="2019" name="Int. J. Syst. Evol. Microbiol.">
        <title>The Global Catalogue of Microorganisms (GCM) 10K type strain sequencing project: providing services to taxonomists for standard genome sequencing and annotation.</title>
        <authorList>
            <consortium name="The Broad Institute Genomics Platform"/>
            <consortium name="The Broad Institute Genome Sequencing Center for Infectious Disease"/>
            <person name="Wu L."/>
            <person name="Ma J."/>
        </authorList>
    </citation>
    <scope>NUCLEOTIDE SEQUENCE [LARGE SCALE GENOMIC DNA]</scope>
    <source>
        <strain evidence="5">CCUG 59778</strain>
    </source>
</reference>
<keyword evidence="1 2" id="KW-0238">DNA-binding</keyword>
<feature type="domain" description="HTH tetR-type" evidence="3">
    <location>
        <begin position="16"/>
        <end position="76"/>
    </location>
</feature>
<sequence length="204" mass="22434">MTERTYAGVSLAERRQQRRGRLLAAALAVFTSTGYQQAKVSEVCAEAGVSTRSFYELFTGKEAVLLALHDLINQLAYDRVSAALAELPETGIGTRVDTLMDVFVGAVTSDPRLPRLNYVEAVGVSPELEQQHRLWVQRWSSLIEREADRAVADGHAPARDYHLTAIALVGAITGLLREWQARAYPVEDVATEIKALMIAAITRP</sequence>
<dbReference type="EMBL" id="JBHSKF010000006">
    <property type="protein sequence ID" value="MFC5288284.1"/>
    <property type="molecule type" value="Genomic_DNA"/>
</dbReference>
<evidence type="ECO:0000256" key="1">
    <source>
        <dbReference type="ARBA" id="ARBA00023125"/>
    </source>
</evidence>
<feature type="DNA-binding region" description="H-T-H motif" evidence="2">
    <location>
        <begin position="39"/>
        <end position="58"/>
    </location>
</feature>
<name>A0ABW0EQI2_9PSEU</name>
<dbReference type="PANTHER" id="PTHR30055:SF226">
    <property type="entry name" value="HTH-TYPE TRANSCRIPTIONAL REGULATOR PKSA"/>
    <property type="match status" value="1"/>
</dbReference>
<dbReference type="InterPro" id="IPR001647">
    <property type="entry name" value="HTH_TetR"/>
</dbReference>
<evidence type="ECO:0000313" key="5">
    <source>
        <dbReference type="Proteomes" id="UP001596157"/>
    </source>
</evidence>
<protein>
    <submittedName>
        <fullName evidence="4">TetR/AcrR family transcriptional regulator</fullName>
    </submittedName>
</protein>
<proteinExistence type="predicted"/>
<dbReference type="InterPro" id="IPR009057">
    <property type="entry name" value="Homeodomain-like_sf"/>
</dbReference>
<dbReference type="InterPro" id="IPR036271">
    <property type="entry name" value="Tet_transcr_reg_TetR-rel_C_sf"/>
</dbReference>